<evidence type="ECO:0000259" key="1">
    <source>
        <dbReference type="Pfam" id="PF12766"/>
    </source>
</evidence>
<dbReference type="EMBL" id="PDNA01000046">
    <property type="protein sequence ID" value="PGH19545.1"/>
    <property type="molecule type" value="Genomic_DNA"/>
</dbReference>
<evidence type="ECO:0000313" key="3">
    <source>
        <dbReference type="Proteomes" id="UP000224634"/>
    </source>
</evidence>
<dbReference type="OrthoDB" id="5394411at2759"/>
<protein>
    <recommendedName>
        <fullName evidence="1">Pyridoxamine 5'-phosphate oxidase Alr4036 family FMN-binding domain-containing protein</fullName>
    </recommendedName>
</protein>
<dbReference type="InterPro" id="IPR012349">
    <property type="entry name" value="Split_barrel_FMN-bd"/>
</dbReference>
<feature type="domain" description="Pyridoxamine 5'-phosphate oxidase Alr4036 family FMN-binding" evidence="1">
    <location>
        <begin position="13"/>
        <end position="165"/>
    </location>
</feature>
<dbReference type="PANTHER" id="PTHR28243:SF1">
    <property type="entry name" value="PYRIDOXAMINE 5'-PHOSPHATE OXIDASE ALR4036 FAMILY FMN-BINDING DOMAIN-CONTAINING PROTEIN"/>
    <property type="match status" value="1"/>
</dbReference>
<dbReference type="PANTHER" id="PTHR28243">
    <property type="entry name" value="AGL049CP"/>
    <property type="match status" value="1"/>
</dbReference>
<proteinExistence type="predicted"/>
<dbReference type="STRING" id="1447883.A0A2B7YE47"/>
<dbReference type="Gene3D" id="2.30.110.10">
    <property type="entry name" value="Electron Transport, Fmn-binding Protein, Chain A"/>
    <property type="match status" value="1"/>
</dbReference>
<gene>
    <name evidence="2" type="ORF">AJ80_03881</name>
</gene>
<dbReference type="Pfam" id="PF12766">
    <property type="entry name" value="Pyridox_oxase_2"/>
    <property type="match status" value="1"/>
</dbReference>
<comment type="caution">
    <text evidence="2">The sequence shown here is derived from an EMBL/GenBank/DDBJ whole genome shotgun (WGS) entry which is preliminary data.</text>
</comment>
<dbReference type="SUPFAM" id="SSF50475">
    <property type="entry name" value="FMN-binding split barrel"/>
    <property type="match status" value="1"/>
</dbReference>
<accession>A0A2B7YE47</accession>
<name>A0A2B7YE47_POLH7</name>
<reference evidence="2 3" key="1">
    <citation type="submission" date="2017-10" db="EMBL/GenBank/DDBJ databases">
        <title>Comparative genomics in systemic dimorphic fungi from Ajellomycetaceae.</title>
        <authorList>
            <person name="Munoz J.F."/>
            <person name="Mcewen J.G."/>
            <person name="Clay O.K."/>
            <person name="Cuomo C.A."/>
        </authorList>
    </citation>
    <scope>NUCLEOTIDE SEQUENCE [LARGE SCALE GENOMIC DNA]</scope>
    <source>
        <strain evidence="2 3">UAMH7299</strain>
    </source>
</reference>
<organism evidence="2 3">
    <name type="scientific">Polytolypa hystricis (strain UAMH7299)</name>
    <dbReference type="NCBI Taxonomy" id="1447883"/>
    <lineage>
        <taxon>Eukaryota</taxon>
        <taxon>Fungi</taxon>
        <taxon>Dikarya</taxon>
        <taxon>Ascomycota</taxon>
        <taxon>Pezizomycotina</taxon>
        <taxon>Eurotiomycetes</taxon>
        <taxon>Eurotiomycetidae</taxon>
        <taxon>Onygenales</taxon>
        <taxon>Onygenales incertae sedis</taxon>
        <taxon>Polytolypa</taxon>
    </lineage>
</organism>
<keyword evidence="3" id="KW-1185">Reference proteome</keyword>
<dbReference type="Proteomes" id="UP000224634">
    <property type="component" value="Unassembled WGS sequence"/>
</dbReference>
<evidence type="ECO:0000313" key="2">
    <source>
        <dbReference type="EMBL" id="PGH19545.1"/>
    </source>
</evidence>
<dbReference type="GO" id="GO:0010181">
    <property type="term" value="F:FMN binding"/>
    <property type="evidence" value="ECO:0007669"/>
    <property type="project" value="InterPro"/>
</dbReference>
<sequence length="312" mass="34570">MAANIYPPPPPLAPWHSQFQSHLSQIPNPKTFSFSTVSQGVNGRPVPRVRTCVFRNFWAEVNLNDSAREELLRSEREGEGKGSNAAAGGGVVVVGEESRGLNPRKFESDLLTFTTDARMDKVRQVSSSNENSVAAAGGCGGPVEALFWFKEVMAQWRFRGTAFIIGANSSEESEMEARGEIGKWMRKREGGSVMFDDGDDGAAKTWTWEREITAQFANMSPIMRGSFKHPPPGTPVSAPVPDPSLGFGQKVTDLYDPLARSHFRVVVIVPEEVEMVDLSNPEEGKRRKWTFVAAKEDDGRKRGEWEVVELWP</sequence>
<dbReference type="AlphaFoldDB" id="A0A2B7YE47"/>
<dbReference type="InterPro" id="IPR024624">
    <property type="entry name" value="Pyridox_Oxase_Alr4036_FMN-bd"/>
</dbReference>